<dbReference type="EMBL" id="SJSO01000016">
    <property type="protein sequence ID" value="TCD23420.1"/>
    <property type="molecule type" value="Genomic_DNA"/>
</dbReference>
<dbReference type="AlphaFoldDB" id="A0A4R0PRK7"/>
<sequence length="158" mass="18371">MTILTFKDWILTVDHESTKSTYAAVENGSAEDCNCNDCLNYILNRDNIFPEQVKHLFNQLGVDYHKESEVWRMCKENNCIHRYSVIFHFKGSFEGTDCLVILNNGTQTTKLNPITDSFKIGFTKGDDLVYFKDKNDLIQIEIEIMAPWAIDKMLESEW</sequence>
<dbReference type="Proteomes" id="UP000293925">
    <property type="component" value="Unassembled WGS sequence"/>
</dbReference>
<dbReference type="RefSeq" id="WP_131532404.1">
    <property type="nucleotide sequence ID" value="NZ_SJSO01000016.1"/>
</dbReference>
<protein>
    <submittedName>
        <fullName evidence="1">Uncharacterized protein</fullName>
    </submittedName>
</protein>
<reference evidence="1 2" key="1">
    <citation type="submission" date="2019-02" db="EMBL/GenBank/DDBJ databases">
        <title>Pedobacter sp. RP-3-21 sp. nov., isolated from Arctic soil.</title>
        <authorList>
            <person name="Dahal R.H."/>
        </authorList>
    </citation>
    <scope>NUCLEOTIDE SEQUENCE [LARGE SCALE GENOMIC DNA]</scope>
    <source>
        <strain evidence="1 2">RP-3-21</strain>
    </source>
</reference>
<name>A0A4R0PRK7_9SPHI</name>
<accession>A0A4R0PRK7</accession>
<gene>
    <name evidence="1" type="ORF">EZ456_17605</name>
</gene>
<evidence type="ECO:0000313" key="1">
    <source>
        <dbReference type="EMBL" id="TCD23420.1"/>
    </source>
</evidence>
<organism evidence="1 2">
    <name type="scientific">Pedobacter psychrodurus</name>
    <dbReference type="NCBI Taxonomy" id="2530456"/>
    <lineage>
        <taxon>Bacteria</taxon>
        <taxon>Pseudomonadati</taxon>
        <taxon>Bacteroidota</taxon>
        <taxon>Sphingobacteriia</taxon>
        <taxon>Sphingobacteriales</taxon>
        <taxon>Sphingobacteriaceae</taxon>
        <taxon>Pedobacter</taxon>
    </lineage>
</organism>
<proteinExistence type="predicted"/>
<keyword evidence="2" id="KW-1185">Reference proteome</keyword>
<dbReference type="OrthoDB" id="1691135at2"/>
<evidence type="ECO:0000313" key="2">
    <source>
        <dbReference type="Proteomes" id="UP000293925"/>
    </source>
</evidence>
<comment type="caution">
    <text evidence="1">The sequence shown here is derived from an EMBL/GenBank/DDBJ whole genome shotgun (WGS) entry which is preliminary data.</text>
</comment>